<dbReference type="PANTHER" id="PTHR22872">
    <property type="entry name" value="BTK-BINDING PROTEIN-RELATED"/>
    <property type="match status" value="1"/>
</dbReference>
<dbReference type="AlphaFoldDB" id="A0AA36BD72"/>
<dbReference type="PROSITE" id="PS00626">
    <property type="entry name" value="RCC1_2"/>
    <property type="match status" value="1"/>
</dbReference>
<name>A0AA36BD72_OCTVU</name>
<protein>
    <submittedName>
        <fullName evidence="3">Uncharacterized protein</fullName>
    </submittedName>
</protein>
<dbReference type="PROSITE" id="PS50012">
    <property type="entry name" value="RCC1_3"/>
    <property type="match status" value="3"/>
</dbReference>
<reference evidence="3" key="1">
    <citation type="submission" date="2023-08" db="EMBL/GenBank/DDBJ databases">
        <authorList>
            <person name="Alioto T."/>
            <person name="Alioto T."/>
            <person name="Gomez Garrido J."/>
        </authorList>
    </citation>
    <scope>NUCLEOTIDE SEQUENCE</scope>
</reference>
<accession>A0AA36BD72</accession>
<feature type="repeat" description="RCC1" evidence="2">
    <location>
        <begin position="297"/>
        <end position="353"/>
    </location>
</feature>
<organism evidence="3 4">
    <name type="scientific">Octopus vulgaris</name>
    <name type="common">Common octopus</name>
    <dbReference type="NCBI Taxonomy" id="6645"/>
    <lineage>
        <taxon>Eukaryota</taxon>
        <taxon>Metazoa</taxon>
        <taxon>Spiralia</taxon>
        <taxon>Lophotrochozoa</taxon>
        <taxon>Mollusca</taxon>
        <taxon>Cephalopoda</taxon>
        <taxon>Coleoidea</taxon>
        <taxon>Octopodiformes</taxon>
        <taxon>Octopoda</taxon>
        <taxon>Incirrata</taxon>
        <taxon>Octopodidae</taxon>
        <taxon>Octopus</taxon>
    </lineage>
</organism>
<evidence type="ECO:0000256" key="1">
    <source>
        <dbReference type="ARBA" id="ARBA00022737"/>
    </source>
</evidence>
<feature type="repeat" description="RCC1" evidence="2">
    <location>
        <begin position="406"/>
        <end position="460"/>
    </location>
</feature>
<dbReference type="Proteomes" id="UP001162480">
    <property type="component" value="Chromosome 12"/>
</dbReference>
<dbReference type="SUPFAM" id="SSF50985">
    <property type="entry name" value="RCC1/BLIP-II"/>
    <property type="match status" value="1"/>
</dbReference>
<dbReference type="Gene3D" id="2.130.10.30">
    <property type="entry name" value="Regulator of chromosome condensation 1/beta-lactamase-inhibitor protein II"/>
    <property type="match status" value="1"/>
</dbReference>
<gene>
    <name evidence="3" type="ORF">OCTVUL_1B008215</name>
</gene>
<dbReference type="EMBL" id="OX597825">
    <property type="protein sequence ID" value="CAI9731222.1"/>
    <property type="molecule type" value="Genomic_DNA"/>
</dbReference>
<proteinExistence type="predicted"/>
<dbReference type="Pfam" id="PF00415">
    <property type="entry name" value="RCC1"/>
    <property type="match status" value="3"/>
</dbReference>
<evidence type="ECO:0000256" key="2">
    <source>
        <dbReference type="PROSITE-ProRule" id="PRU00235"/>
    </source>
</evidence>
<evidence type="ECO:0000313" key="3">
    <source>
        <dbReference type="EMBL" id="CAI9731222.1"/>
    </source>
</evidence>
<feature type="repeat" description="RCC1" evidence="2">
    <location>
        <begin position="353"/>
        <end position="405"/>
    </location>
</feature>
<dbReference type="InterPro" id="IPR051625">
    <property type="entry name" value="Signaling_Regulatory_Domain"/>
</dbReference>
<dbReference type="InterPro" id="IPR000408">
    <property type="entry name" value="Reg_chr_condens"/>
</dbReference>
<keyword evidence="4" id="KW-1185">Reference proteome</keyword>
<evidence type="ECO:0000313" key="4">
    <source>
        <dbReference type="Proteomes" id="UP001162480"/>
    </source>
</evidence>
<sequence>MMTYVQYILKKGGEEVTTQEAKRLSDIALYGFIYLIKSGRAKNPNLISAFREFLLSNFFYNETNALKVLAEWRWPTLLLEVGRARGLIVESLELLLQHSLYNVEFSLWKDLVQKGFGAYLCHVGHGVFLLCLSPEELVDLLCVRPQLAVLQVDMLQQHVRKLDTDRLMKLAEVFDPSKHIVRGHLRCQRVRSERTFSQTSRSSLVSQNFGEMPNPEMSLASTQKMVDFFFDLLLLLNKRRDSEMSSANLCRELQPRPFISEHLTFAEEMATKSESFLSLQPSFIGCGNGYVAMVRNGDLYTWGKSNSGCLGHGDLTSEDTVMPVSRVETLHMLKICVTSVTCGGEHILALSSQGVYSWGSSKYGQVGVGTYHHYYTRPMLVESLSSECCVSLVCGQYHSVALTNDGKVFTWGWGVHGQFGHGDAENQSIPKLVSCLPTAKEIRTIQLAAGYAHTMVLSQQGDVYSFGCGYFG</sequence>
<dbReference type="InterPro" id="IPR009091">
    <property type="entry name" value="RCC1/BLIP-II"/>
</dbReference>
<keyword evidence="1" id="KW-0677">Repeat</keyword>
<dbReference type="PRINTS" id="PR00633">
    <property type="entry name" value="RCCNDNSATION"/>
</dbReference>
<dbReference type="PANTHER" id="PTHR22872:SF2">
    <property type="entry name" value="INHIBITOR OF BRUTON TYROSINE KINASE"/>
    <property type="match status" value="1"/>
</dbReference>